<evidence type="ECO:0000313" key="4">
    <source>
        <dbReference type="EMBL" id="GAO45304.1"/>
    </source>
</evidence>
<sequence length="276" mass="31143">QIRENDIVVAQFPVYPKLYRYLLKTLRRKHTNIILFITDIDGLKDGDDLLLKKEIRFLKHFSRFIVHNGNMAGWLLKHVPAANFSTLGPFDFLAPVNQRQPSSDITINFSGNLSKSPFLEKTGDLQPLQFYVYGPGLTENMKNQPNLHWMGILDPKVLPNIILGKFGLIWDGDDFTPEGGSVGRYMSYVNHHKLSLYILSGLPVIAPESSGSAGFISEMNIGWLIRDLHELPAIIPTITEEDYLTKRQNLLKIAENVATGRHLASALENLLNSSVY</sequence>
<feature type="domain" description="Glucosyltransferase 3-like N-terminal" evidence="2">
    <location>
        <begin position="2"/>
        <end position="78"/>
    </location>
</feature>
<feature type="non-terminal residue" evidence="4">
    <location>
        <position position="1"/>
    </location>
</feature>
<name>A0A0E9N649_9BACT</name>
<feature type="domain" description="Glucosyltransferase 3-like C-terminal" evidence="3">
    <location>
        <begin position="107"/>
        <end position="269"/>
    </location>
</feature>
<organism evidence="4 5">
    <name type="scientific">Flavihumibacter petaseus NBRC 106054</name>
    <dbReference type="NCBI Taxonomy" id="1220578"/>
    <lineage>
        <taxon>Bacteria</taxon>
        <taxon>Pseudomonadati</taxon>
        <taxon>Bacteroidota</taxon>
        <taxon>Chitinophagia</taxon>
        <taxon>Chitinophagales</taxon>
        <taxon>Chitinophagaceae</taxon>
        <taxon>Flavihumibacter</taxon>
    </lineage>
</organism>
<dbReference type="Pfam" id="PF26334">
    <property type="entry name" value="Gtf3_N"/>
    <property type="match status" value="1"/>
</dbReference>
<evidence type="ECO:0000259" key="2">
    <source>
        <dbReference type="Pfam" id="PF26334"/>
    </source>
</evidence>
<dbReference type="RefSeq" id="WP_046371328.1">
    <property type="nucleotide sequence ID" value="NZ_BBWV01000005.1"/>
</dbReference>
<dbReference type="Pfam" id="PF26337">
    <property type="entry name" value="Gtf3_C"/>
    <property type="match status" value="1"/>
</dbReference>
<evidence type="ECO:0008006" key="6">
    <source>
        <dbReference type="Google" id="ProtNLM"/>
    </source>
</evidence>
<dbReference type="EMBL" id="BBWV01000005">
    <property type="protein sequence ID" value="GAO45304.1"/>
    <property type="molecule type" value="Genomic_DNA"/>
</dbReference>
<dbReference type="STRING" id="1220578.FPE01S_05_00010"/>
<dbReference type="Proteomes" id="UP000033121">
    <property type="component" value="Unassembled WGS sequence"/>
</dbReference>
<evidence type="ECO:0000259" key="3">
    <source>
        <dbReference type="Pfam" id="PF26337"/>
    </source>
</evidence>
<dbReference type="AlphaFoldDB" id="A0A0E9N649"/>
<dbReference type="InterPro" id="IPR058592">
    <property type="entry name" value="Gtf3_C"/>
</dbReference>
<evidence type="ECO:0000313" key="5">
    <source>
        <dbReference type="Proteomes" id="UP000033121"/>
    </source>
</evidence>
<gene>
    <name evidence="4" type="ORF">FPE01S_05_00010</name>
</gene>
<reference evidence="4 5" key="1">
    <citation type="submission" date="2015-04" db="EMBL/GenBank/DDBJ databases">
        <title>Whole genome shotgun sequence of Flavihumibacter petaseus NBRC 106054.</title>
        <authorList>
            <person name="Miyazawa S."/>
            <person name="Hosoyama A."/>
            <person name="Hashimoto M."/>
            <person name="Noguchi M."/>
            <person name="Tsuchikane K."/>
            <person name="Ohji S."/>
            <person name="Yamazoe A."/>
            <person name="Ichikawa N."/>
            <person name="Kimura A."/>
            <person name="Fujita N."/>
        </authorList>
    </citation>
    <scope>NUCLEOTIDE SEQUENCE [LARGE SCALE GENOMIC DNA]</scope>
    <source>
        <strain evidence="4 5">NBRC 106054</strain>
    </source>
</reference>
<keyword evidence="1" id="KW-0808">Transferase</keyword>
<protein>
    <recommendedName>
        <fullName evidence="6">Glycosyltransferase</fullName>
    </recommendedName>
</protein>
<proteinExistence type="predicted"/>
<evidence type="ECO:0000256" key="1">
    <source>
        <dbReference type="ARBA" id="ARBA00022679"/>
    </source>
</evidence>
<dbReference type="Gene3D" id="3.40.50.2000">
    <property type="entry name" value="Glycogen Phosphorylase B"/>
    <property type="match status" value="2"/>
</dbReference>
<comment type="caution">
    <text evidence="4">The sequence shown here is derived from an EMBL/GenBank/DDBJ whole genome shotgun (WGS) entry which is preliminary data.</text>
</comment>
<keyword evidence="5" id="KW-1185">Reference proteome</keyword>
<dbReference type="InterPro" id="IPR058591">
    <property type="entry name" value="Gtf3_N"/>
</dbReference>
<accession>A0A0E9N649</accession>